<dbReference type="Gene3D" id="3.40.710.10">
    <property type="entry name" value="DD-peptidase/beta-lactamase superfamily"/>
    <property type="match status" value="1"/>
</dbReference>
<feature type="chain" id="PRO_5037446585" description="peptidoglycan glycosyltransferase" evidence="12">
    <location>
        <begin position="19"/>
        <end position="671"/>
    </location>
</feature>
<proteinExistence type="inferred from homology"/>
<dbReference type="GO" id="GO:0030288">
    <property type="term" value="C:outer membrane-bounded periplasmic space"/>
    <property type="evidence" value="ECO:0007669"/>
    <property type="project" value="TreeGrafter"/>
</dbReference>
<reference evidence="16" key="1">
    <citation type="submission" date="2021-04" db="EMBL/GenBank/DDBJ databases">
        <title>Complete genome sequence for Sulfitobacter sp. strain JK7-1.</title>
        <authorList>
            <person name="Park S.-J."/>
        </authorList>
    </citation>
    <scope>NUCLEOTIDE SEQUENCE</scope>
    <source>
        <strain evidence="16">JK7-1</strain>
    </source>
</reference>
<comment type="similarity">
    <text evidence="3">In the N-terminal section; belongs to the glycosyltransferase 51 family.</text>
</comment>
<evidence type="ECO:0000256" key="3">
    <source>
        <dbReference type="ARBA" id="ARBA00007739"/>
    </source>
</evidence>
<protein>
    <recommendedName>
        <fullName evidence="10">peptidoglycan glycosyltransferase</fullName>
        <ecNumber evidence="10">2.4.99.28</ecNumber>
    </recommendedName>
</protein>
<comment type="pathway">
    <text evidence="1">Cell wall biogenesis; peptidoglycan biosynthesis.</text>
</comment>
<gene>
    <name evidence="16" type="primary">pbpC</name>
    <name evidence="16" type="ORF">KDD17_15895</name>
</gene>
<dbReference type="GO" id="GO:0006508">
    <property type="term" value="P:proteolysis"/>
    <property type="evidence" value="ECO:0007669"/>
    <property type="project" value="UniProtKB-KW"/>
</dbReference>
<keyword evidence="5" id="KW-0645">Protease</keyword>
<organism evidence="16 17">
    <name type="scientific">Sulfitobacter albidus</name>
    <dbReference type="NCBI Taxonomy" id="2829501"/>
    <lineage>
        <taxon>Bacteria</taxon>
        <taxon>Pseudomonadati</taxon>
        <taxon>Pseudomonadota</taxon>
        <taxon>Alphaproteobacteria</taxon>
        <taxon>Rhodobacterales</taxon>
        <taxon>Roseobacteraceae</taxon>
        <taxon>Sulfitobacter</taxon>
    </lineage>
</organism>
<dbReference type="InterPro" id="IPR036950">
    <property type="entry name" value="PBP_transglycosylase"/>
</dbReference>
<dbReference type="InterPro" id="IPR050396">
    <property type="entry name" value="Glycosyltr_51/Transpeptidase"/>
</dbReference>
<dbReference type="InterPro" id="IPR009647">
    <property type="entry name" value="PBP_C"/>
</dbReference>
<evidence type="ECO:0000259" key="14">
    <source>
        <dbReference type="Pfam" id="PF00912"/>
    </source>
</evidence>
<sequence>MSRALLLCALALWVGAAARDGVDHWVARTVLPPLIAETSVEVSDRDGRLMRAYPVENGRLRLAVGARQVDPRFIEMLIAYEDKRFYEHAGVDLRALLRAGGQMLWHGKIVSGGSTLSMQVARLLENSGTGSAGGKLRQIRVALALERRLGKSEILALYLLHAPYGGRIEGVRAATLSWFGKEPARLTDAEAALLVALPQAPEARRPDRHPQAARVARARVLQRVGLAPDPRHAGVPRAQRSLPRAAPHLADTLRARDPARRHHRTTLDLDVQTRMQALARRAVSGQAPGVSAAIVVADHRSGEILAHVGGPAYAPEGGAGFVDMGRALRSPGSTLKPLVYALAFDRGLAHPETLINDAPVQFGVYAPQNFDGRFRGMVTARAALEQSLNIPPVLLLDAVGPAHLMAAMRRAGAQAVIPSGQPGLAVALGGVGISLRDLVQIFAGLAQGGQAVTLRSGGAEMVTPDRIVSPAAAWHVGQILSQIAPPAGRAAHGGEIAYKTGTSYGHRDAWAVGFDGAHVVGVWLGRPDGTPVPGAFGGALAAPILFEAFGRISAMRAPLAPPPPETLIVGTADLPLPLREFRSRGAGMAEDPDRPVVTFPPADATLARSGFGVPLKLARGAFPMAVLVDGRPVLTDVRSREILLDLDTPGYTRISVIDAAGRSASVRIRLD</sequence>
<dbReference type="GO" id="GO:0009252">
    <property type="term" value="P:peptidoglycan biosynthetic process"/>
    <property type="evidence" value="ECO:0007669"/>
    <property type="project" value="InterPro"/>
</dbReference>
<dbReference type="KEGG" id="sual:KDD17_15895"/>
<dbReference type="Proteomes" id="UP000683291">
    <property type="component" value="Chromosome 1"/>
</dbReference>
<dbReference type="InterPro" id="IPR011815">
    <property type="entry name" value="PBP_1c"/>
</dbReference>
<keyword evidence="12" id="KW-0732">Signal</keyword>
<evidence type="ECO:0000259" key="13">
    <source>
        <dbReference type="Pfam" id="PF00905"/>
    </source>
</evidence>
<dbReference type="EMBL" id="CP073581">
    <property type="protein sequence ID" value="QUJ76355.1"/>
    <property type="molecule type" value="Genomic_DNA"/>
</dbReference>
<evidence type="ECO:0000256" key="7">
    <source>
        <dbReference type="ARBA" id="ARBA00022679"/>
    </source>
</evidence>
<dbReference type="RefSeq" id="WP_212704553.1">
    <property type="nucleotide sequence ID" value="NZ_CP073581.1"/>
</dbReference>
<keyword evidence="8" id="KW-0378">Hydrolase</keyword>
<evidence type="ECO:0000256" key="8">
    <source>
        <dbReference type="ARBA" id="ARBA00022801"/>
    </source>
</evidence>
<keyword evidence="17" id="KW-1185">Reference proteome</keyword>
<dbReference type="InterPro" id="IPR012338">
    <property type="entry name" value="Beta-lactam/transpept-like"/>
</dbReference>
<dbReference type="SUPFAM" id="SSF56601">
    <property type="entry name" value="beta-lactamase/transpeptidase-like"/>
    <property type="match status" value="1"/>
</dbReference>
<dbReference type="EC" id="2.4.99.28" evidence="10"/>
<evidence type="ECO:0000256" key="1">
    <source>
        <dbReference type="ARBA" id="ARBA00004752"/>
    </source>
</evidence>
<evidence type="ECO:0000256" key="2">
    <source>
        <dbReference type="ARBA" id="ARBA00007090"/>
    </source>
</evidence>
<dbReference type="Pfam" id="PF00905">
    <property type="entry name" value="Transpeptidase"/>
    <property type="match status" value="1"/>
</dbReference>
<feature type="signal peptide" evidence="12">
    <location>
        <begin position="1"/>
        <end position="18"/>
    </location>
</feature>
<accession>A0A975PML2</accession>
<dbReference type="PANTHER" id="PTHR32282:SF15">
    <property type="entry name" value="PENICILLIN-BINDING PROTEIN 1C"/>
    <property type="match status" value="1"/>
</dbReference>
<evidence type="ECO:0000256" key="9">
    <source>
        <dbReference type="ARBA" id="ARBA00023268"/>
    </source>
</evidence>
<keyword evidence="4" id="KW-0121">Carboxypeptidase</keyword>
<name>A0A975PML2_9RHOB</name>
<evidence type="ECO:0000256" key="10">
    <source>
        <dbReference type="ARBA" id="ARBA00044770"/>
    </source>
</evidence>
<dbReference type="GO" id="GO:0004180">
    <property type="term" value="F:carboxypeptidase activity"/>
    <property type="evidence" value="ECO:0007669"/>
    <property type="project" value="UniProtKB-KW"/>
</dbReference>
<dbReference type="InterPro" id="IPR001460">
    <property type="entry name" value="PCN-bd_Tpept"/>
</dbReference>
<evidence type="ECO:0000313" key="17">
    <source>
        <dbReference type="Proteomes" id="UP000683291"/>
    </source>
</evidence>
<keyword evidence="9" id="KW-0511">Multifunctional enzyme</keyword>
<dbReference type="InterPro" id="IPR001264">
    <property type="entry name" value="Glyco_trans_51"/>
</dbReference>
<dbReference type="SUPFAM" id="SSF53955">
    <property type="entry name" value="Lysozyme-like"/>
    <property type="match status" value="1"/>
</dbReference>
<evidence type="ECO:0000313" key="16">
    <source>
        <dbReference type="EMBL" id="QUJ76355.1"/>
    </source>
</evidence>
<dbReference type="GO" id="GO:0008658">
    <property type="term" value="F:penicillin binding"/>
    <property type="evidence" value="ECO:0007669"/>
    <property type="project" value="InterPro"/>
</dbReference>
<keyword evidence="6" id="KW-0328">Glycosyltransferase</keyword>
<comment type="similarity">
    <text evidence="2">In the C-terminal section; belongs to the transpeptidase family.</text>
</comment>
<keyword evidence="7" id="KW-0808">Transferase</keyword>
<evidence type="ECO:0000256" key="11">
    <source>
        <dbReference type="ARBA" id="ARBA00049902"/>
    </source>
</evidence>
<dbReference type="Gene3D" id="1.10.3810.10">
    <property type="entry name" value="Biosynthetic peptidoglycan transglycosylase-like"/>
    <property type="match status" value="1"/>
</dbReference>
<evidence type="ECO:0000259" key="15">
    <source>
        <dbReference type="Pfam" id="PF06832"/>
    </source>
</evidence>
<dbReference type="Pfam" id="PF00912">
    <property type="entry name" value="Transgly"/>
    <property type="match status" value="1"/>
</dbReference>
<evidence type="ECO:0000256" key="4">
    <source>
        <dbReference type="ARBA" id="ARBA00022645"/>
    </source>
</evidence>
<dbReference type="PANTHER" id="PTHR32282">
    <property type="entry name" value="BINDING PROTEIN TRANSPEPTIDASE, PUTATIVE-RELATED"/>
    <property type="match status" value="1"/>
</dbReference>
<evidence type="ECO:0000256" key="5">
    <source>
        <dbReference type="ARBA" id="ARBA00022670"/>
    </source>
</evidence>
<dbReference type="GO" id="GO:0008955">
    <property type="term" value="F:peptidoglycan glycosyltransferase activity"/>
    <property type="evidence" value="ECO:0007669"/>
    <property type="project" value="UniProtKB-EC"/>
</dbReference>
<dbReference type="NCBIfam" id="TIGR02073">
    <property type="entry name" value="PBP_1c"/>
    <property type="match status" value="1"/>
</dbReference>
<evidence type="ECO:0000256" key="6">
    <source>
        <dbReference type="ARBA" id="ARBA00022676"/>
    </source>
</evidence>
<feature type="domain" description="Penicillin-binding C-terminal" evidence="15">
    <location>
        <begin position="590"/>
        <end position="668"/>
    </location>
</feature>
<dbReference type="InterPro" id="IPR023346">
    <property type="entry name" value="Lysozyme-like_dom_sf"/>
</dbReference>
<comment type="catalytic activity">
    <reaction evidence="11">
        <text>[GlcNAc-(1-&gt;4)-Mur2Ac(oyl-L-Ala-gamma-D-Glu-L-Lys-D-Ala-D-Ala)](n)-di-trans,octa-cis-undecaprenyl diphosphate + beta-D-GlcNAc-(1-&gt;4)-Mur2Ac(oyl-L-Ala-gamma-D-Glu-L-Lys-D-Ala-D-Ala)-di-trans,octa-cis-undecaprenyl diphosphate = [GlcNAc-(1-&gt;4)-Mur2Ac(oyl-L-Ala-gamma-D-Glu-L-Lys-D-Ala-D-Ala)](n+1)-di-trans,octa-cis-undecaprenyl diphosphate + di-trans,octa-cis-undecaprenyl diphosphate + H(+)</text>
        <dbReference type="Rhea" id="RHEA:23708"/>
        <dbReference type="Rhea" id="RHEA-COMP:9602"/>
        <dbReference type="Rhea" id="RHEA-COMP:9603"/>
        <dbReference type="ChEBI" id="CHEBI:15378"/>
        <dbReference type="ChEBI" id="CHEBI:58405"/>
        <dbReference type="ChEBI" id="CHEBI:60033"/>
        <dbReference type="ChEBI" id="CHEBI:78435"/>
        <dbReference type="EC" id="2.4.99.28"/>
    </reaction>
</comment>
<feature type="domain" description="Glycosyl transferase family 51" evidence="14">
    <location>
        <begin position="57"/>
        <end position="223"/>
    </location>
</feature>
<dbReference type="AlphaFoldDB" id="A0A975PML2"/>
<dbReference type="Pfam" id="PF06832">
    <property type="entry name" value="BiPBP_C"/>
    <property type="match status" value="1"/>
</dbReference>
<feature type="domain" description="Penicillin-binding protein transpeptidase" evidence="13">
    <location>
        <begin position="293"/>
        <end position="514"/>
    </location>
</feature>
<evidence type="ECO:0000256" key="12">
    <source>
        <dbReference type="SAM" id="SignalP"/>
    </source>
</evidence>